<dbReference type="InterPro" id="IPR000531">
    <property type="entry name" value="Beta-barrel_TonB"/>
</dbReference>
<dbReference type="InterPro" id="IPR008969">
    <property type="entry name" value="CarboxyPept-like_regulatory"/>
</dbReference>
<comment type="similarity">
    <text evidence="8 9">Belongs to the TonB-dependent receptor family.</text>
</comment>
<dbReference type="SUPFAM" id="SSF49464">
    <property type="entry name" value="Carboxypeptidase regulatory domain-like"/>
    <property type="match status" value="1"/>
</dbReference>
<dbReference type="Pfam" id="PF13715">
    <property type="entry name" value="CarbopepD_reg_2"/>
    <property type="match status" value="1"/>
</dbReference>
<keyword evidence="12" id="KW-0675">Receptor</keyword>
<evidence type="ECO:0000256" key="2">
    <source>
        <dbReference type="ARBA" id="ARBA00022448"/>
    </source>
</evidence>
<gene>
    <name evidence="12" type="ORF">AWE51_19685</name>
</gene>
<evidence type="ECO:0000259" key="11">
    <source>
        <dbReference type="Pfam" id="PF07715"/>
    </source>
</evidence>
<organism evidence="12 13">
    <name type="scientific">Aquimarina aggregata</name>
    <dbReference type="NCBI Taxonomy" id="1642818"/>
    <lineage>
        <taxon>Bacteria</taxon>
        <taxon>Pseudomonadati</taxon>
        <taxon>Bacteroidota</taxon>
        <taxon>Flavobacteriia</taxon>
        <taxon>Flavobacteriales</taxon>
        <taxon>Flavobacteriaceae</taxon>
        <taxon>Aquimarina</taxon>
    </lineage>
</organism>
<dbReference type="STRING" id="1642818.AWE51_19685"/>
<evidence type="ECO:0000313" key="12">
    <source>
        <dbReference type="EMBL" id="KZS41623.1"/>
    </source>
</evidence>
<accession>A0A163BPP6</accession>
<proteinExistence type="inferred from homology"/>
<dbReference type="EMBL" id="LQRT01000003">
    <property type="protein sequence ID" value="KZS41623.1"/>
    <property type="molecule type" value="Genomic_DNA"/>
</dbReference>
<evidence type="ECO:0000256" key="1">
    <source>
        <dbReference type="ARBA" id="ARBA00004571"/>
    </source>
</evidence>
<reference evidence="12 13" key="1">
    <citation type="submission" date="2016-01" db="EMBL/GenBank/DDBJ databases">
        <title>The draft genome sequence of Aquimarina sp. RZW4-3-2.</title>
        <authorList>
            <person name="Wang Y."/>
        </authorList>
    </citation>
    <scope>NUCLEOTIDE SEQUENCE [LARGE SCALE GENOMIC DNA]</scope>
    <source>
        <strain evidence="12 13">RZW4-3-2</strain>
    </source>
</reference>
<dbReference type="Gene3D" id="2.170.130.10">
    <property type="entry name" value="TonB-dependent receptor, plug domain"/>
    <property type="match status" value="1"/>
</dbReference>
<feature type="domain" description="TonB-dependent receptor-like beta-barrel" evidence="10">
    <location>
        <begin position="381"/>
        <end position="857"/>
    </location>
</feature>
<dbReference type="InterPro" id="IPR037066">
    <property type="entry name" value="Plug_dom_sf"/>
</dbReference>
<dbReference type="Pfam" id="PF07715">
    <property type="entry name" value="Plug"/>
    <property type="match status" value="1"/>
</dbReference>
<evidence type="ECO:0000256" key="6">
    <source>
        <dbReference type="ARBA" id="ARBA00023136"/>
    </source>
</evidence>
<feature type="domain" description="TonB-dependent receptor plug" evidence="11">
    <location>
        <begin position="122"/>
        <end position="241"/>
    </location>
</feature>
<dbReference type="PANTHER" id="PTHR47234:SF3">
    <property type="entry name" value="SECRETIN_TONB SHORT N-TERMINAL DOMAIN-CONTAINING PROTEIN"/>
    <property type="match status" value="1"/>
</dbReference>
<keyword evidence="2 8" id="KW-0813">Transport</keyword>
<dbReference type="InterPro" id="IPR012910">
    <property type="entry name" value="Plug_dom"/>
</dbReference>
<dbReference type="Gene3D" id="2.60.40.1120">
    <property type="entry name" value="Carboxypeptidase-like, regulatory domain"/>
    <property type="match status" value="1"/>
</dbReference>
<evidence type="ECO:0000313" key="13">
    <source>
        <dbReference type="Proteomes" id="UP000076715"/>
    </source>
</evidence>
<dbReference type="Proteomes" id="UP000076715">
    <property type="component" value="Unassembled WGS sequence"/>
</dbReference>
<name>A0A163BPP6_9FLAO</name>
<evidence type="ECO:0000259" key="10">
    <source>
        <dbReference type="Pfam" id="PF00593"/>
    </source>
</evidence>
<evidence type="ECO:0000256" key="9">
    <source>
        <dbReference type="RuleBase" id="RU003357"/>
    </source>
</evidence>
<dbReference type="OrthoDB" id="9805434at2"/>
<keyword evidence="4 8" id="KW-0812">Transmembrane</keyword>
<evidence type="ECO:0000256" key="7">
    <source>
        <dbReference type="ARBA" id="ARBA00023237"/>
    </source>
</evidence>
<keyword evidence="7 8" id="KW-0998">Cell outer membrane</keyword>
<dbReference type="SUPFAM" id="SSF56935">
    <property type="entry name" value="Porins"/>
    <property type="match status" value="1"/>
</dbReference>
<evidence type="ECO:0000256" key="8">
    <source>
        <dbReference type="PROSITE-ProRule" id="PRU01360"/>
    </source>
</evidence>
<dbReference type="AlphaFoldDB" id="A0A163BPP6"/>
<keyword evidence="6 8" id="KW-0472">Membrane</keyword>
<dbReference type="GO" id="GO:0009279">
    <property type="term" value="C:cell outer membrane"/>
    <property type="evidence" value="ECO:0007669"/>
    <property type="project" value="UniProtKB-SubCell"/>
</dbReference>
<dbReference type="InterPro" id="IPR036942">
    <property type="entry name" value="Beta-barrel_TonB_sf"/>
</dbReference>
<keyword evidence="5 9" id="KW-0798">TonB box</keyword>
<evidence type="ECO:0000256" key="5">
    <source>
        <dbReference type="ARBA" id="ARBA00023077"/>
    </source>
</evidence>
<protein>
    <submittedName>
        <fullName evidence="12">TonB-dependent receptor</fullName>
    </submittedName>
</protein>
<comment type="subcellular location">
    <subcellularLocation>
        <location evidence="1 8">Cell outer membrane</location>
        <topology evidence="1 8">Multi-pass membrane protein</topology>
    </subcellularLocation>
</comment>
<comment type="caution">
    <text evidence="12">The sequence shown here is derived from an EMBL/GenBank/DDBJ whole genome shotgun (WGS) entry which is preliminary data.</text>
</comment>
<evidence type="ECO:0000256" key="4">
    <source>
        <dbReference type="ARBA" id="ARBA00022692"/>
    </source>
</evidence>
<dbReference type="PANTHER" id="PTHR47234">
    <property type="match status" value="1"/>
</dbReference>
<evidence type="ECO:0000256" key="3">
    <source>
        <dbReference type="ARBA" id="ARBA00022452"/>
    </source>
</evidence>
<keyword evidence="13" id="KW-1185">Reference proteome</keyword>
<dbReference type="Pfam" id="PF00593">
    <property type="entry name" value="TonB_dep_Rec_b-barrel"/>
    <property type="match status" value="1"/>
</dbReference>
<dbReference type="PROSITE" id="PS52016">
    <property type="entry name" value="TONB_DEPENDENT_REC_3"/>
    <property type="match status" value="1"/>
</dbReference>
<sequence length="900" mass="99526">MQDKLFFTIIFFSCFITGIYSQSRAVILGNVSDQFGNLPGARIAIEGTDYKTTTDVNGNYTFNVNEGEYIVNAAFVMYTTISKTVEVKVGDTIKVDFILQAGFSMDQPVSLGSRAKPKSLLKNTAAVDIVSPQQITSSSQVELSQILHYLIPSFHSTHQTIADGTDHIDPATLRGLGPDQVLVLINGKRRHNSSLLNVNGTVGRGSVGTDFNAIPVASIERIEVLRDGATSQYGSDAIAGVINIILKKQTEIIQIDNRVGITTQGDGFTLYSAANFGLKIGNEGFVNITTEYREREAVNRAGDYTGTVYSDDPIEEERLLQENNFFGQTGYSGRQVMEIGSAETQNLGLSFNAEMPISDHATFYLRGGRNYREGKAKGFYRFPKDQDRVVLELYPNGFSPEILTGIQDDGISGGVRGVKNEWNIDFSHTIGINQLNYTVNNSNNASLGVASPRTFYAGGFLYNQNTTNLDISRSFDWASGLNIAFGTELRVENYQIIAGEEASYVNGGSTFINELGDELPRSVGAQVFPGIRPENELDRFRTNSSGYLDIEANITEKLLVRGAARYEAYNDFKGQAIWKLSGRYRIQDELSVRAGFTTGFRAPSLHQVFFQNISTQFINGESIQVGTFNNESAVAAEAFKIGKLKPELSKHFSAGFSGKFNENITFSLDYYLINIDDRIVLSGQFAEGYEAILEPFGVGAAQFFTNAIDSKTTGLDAVLFFKTPLAEGEFSASLGANITKTRVKNGIKVSEALIGQENILFNREEIARVESSQPNFKVNSFFSYDIDKFNFQMTNTVFGEVKFMHPNDGNPDNWVLNEFSGAIESRDQLFSPKLVTDMGVSYQVNDYIKCTIGGNNVFNVFPDKHTHSANTDEGNFTYSRRVQQFGVYGSNYFVRLLLRL</sequence>
<keyword evidence="3 8" id="KW-1134">Transmembrane beta strand</keyword>
<dbReference type="Gene3D" id="2.40.170.20">
    <property type="entry name" value="TonB-dependent receptor, beta-barrel domain"/>
    <property type="match status" value="1"/>
</dbReference>
<dbReference type="InterPro" id="IPR039426">
    <property type="entry name" value="TonB-dep_rcpt-like"/>
</dbReference>